<name>A0AAV8WXZ2_9CUCU</name>
<evidence type="ECO:0000313" key="1">
    <source>
        <dbReference type="EMBL" id="KAJ8930491.1"/>
    </source>
</evidence>
<proteinExistence type="predicted"/>
<accession>A0AAV8WXZ2</accession>
<keyword evidence="2" id="KW-1185">Reference proteome</keyword>
<sequence length="3160" mass="351574">MTTSYLYDTWFISANVYDIESCTTSEYFIVNTTASHFIIRTTAEFANFDERTKKQLEPIVLQNLNCDLMCEGISQLDSGTNPGPLSSSTTVTLTVNETASLDTPVFDSASYHFNYTIESGIPRLIPLDGPITIKTNKQDSLTEAALTGGYQTYFTADLHTTTSTIDLTPNGILPTVTEPFLVLTLSVSTDSRASTGIIVYLTEFEADDTPRFSSHVYTGSYNDATSTVTLNSEITVTSTRTPAVNISGDYSDHFTVLYDDKTTYYEISVKTNLTGTEIKSLSYINLIITAAVDEKYDTAAIILSLPDPELQFTNVLYNAIYNSNDTVTVDGFTPIGFTTDVVDVPITLEGTYASNFAITYNSENNQYLIVVKTPLSADTLRKENEIVVSLIASDTYGDEAQSVVVIRLPTINTDTLIFSETVYSVEYTDNDVTSSITLDHNITIINRDNLDNITITLDSYNANFNLTYDKPGNKWVLQLKSPLSEDIILSRKDIIIIMTAEEQDNTNKGHAVLSISWTTKDAPKFTEAYYRGEYPISGTGTIELDKAINFTNVIDPANIVISLDNIVIVLTATEIGIQNRGESILILELPPNKTAPIFLNAYYLAEYPESGSGNIEFEYPIQFLNVDDPTTLTISLDSYASNFEIMYDSNKWYINIKNSLDDTILHRNIELIMTLIATEDGNGKQGESALVLKLPTATNGTAPKFSEAYYLANYPENGLDIKESLENTVLHQNAELVMTLTATEAGNDYQGESALVLKLPTARSGTAPKFSEAYYLAKYPENGASVIEFDTAISFLNVDDPTGLTINLDNYASNFEIKYDGTNGWYINIKKSLEIDILQRNAEIVATLIAKVEGSTDVGESALVMKLPTATNETAPKFSKAYYLAEYPKSGTGVIEFKSPVGFLNVENQLDLIISLDNYTNNFEITYNSNRWFINIKESLDKNILNENVELVMTLIATEPGNINTGYSALVLNLPIVTNKTAPEFEKAYYLAEYLETVTNTIEFENHIKFTNVDDPRSLVISLDDYFDNFHIFSSSDRWFINVTKPLDQSVLNKNAELVLTMTATENGNINKGHSALVMRLPPATNITTPVFSEAYYLAEYPISGSGHIEFINPIKFTNVDNPLTITISVSDYSNNFEVNYDNNIWYINIKDSLEDVILNKNAELVMTLTATSSQDRGKGYSALVLKLPLTPIGPQFAETYYLAEYPKMGTGLIEFKTPIKFLDIDDSTDLKIRLDSYTSNFEIIYYSNTWYINITQSLESSILTKNMELVMTMTATETGNDNDGKSVLILKLPTATNETSPIFEEAFYEAEYVEDETGIIEFKQAIKFLNVDDQNTLTINLDNYTNNFEIIYESNRWYIYVRTKLDENVLNRNTEIVMTMIATETDNGNSGWSALILKLPSNDGTAPKFLKAYYLADYSLSSNGIIEFESPITFLNVDDPIEVTISLDYYSDNFEIVYDIVKHRWYIFIKNNLDYNVLNKNAEIVMTMTATETGNQNEGYSALVLKLPAILNETAPEFSSAYYLADYPDAGMGNIEFYTPISFKNVVDPSKLTITLDNYNEYFEIQLDANKWYIKINNPLDDSIVNKNTELVMSLIARETGKTLEGYSALVLQLPTINTETAPKFSEALYAADYVINVNSGYISIEFNDDIVITNKEDLAEISISVDIKQISDDVLLSRTDLVVALTATDISNGLTGHSVVDLKLPPFSIETAPKFSMIYYKANYTISGATPLVTFDSPLIITNRNNLADVSIVTDSYGDNFNIMYDSVSRMWKMNVEKNLDESILNAKVDLVIALLAVDRVSGEIGEAVLVLTLPIVNNDEAPKFSSIHYSGEYKTDNGGEIHLENAIAITNKNNLSTVTISFDDSYKNNFEINYDISSTIWILNIISPLPDLILKDNTDLILTLTATETNNPYIGQSALILHLPLREVKLAPKFSLAHYTGEYVVNGNQASIVLHDTITIVNKEDLNNISVIFDSYNTNFKINYDSSKEEWTISVIEVLTDDVLNTTAELILTLIARERNNDNIGDSTLILTLPSSKNNSTEGDLMFSQIHYSADYYVEGNNGVIKVNEPITVITKLDVLNLNVSFQNDKYAEHFAILYESGNYVVSVETPLTPEILESEVSIVLTLVAAVDENKVYATLVINLPSVVKDRAIEFTQTLYDGIYKSVEGKGSFEVIGTIQVKTEEDNINIEHGFTSYTGYEEYFTISYSSNVLRVALIDDIPENVLRQQSFIPLLLTVWITGTTDSSTAVLNVEIEGNEENATPIIFSNVLYHGRYEVTDGIGDLFIDDVITVETDEVDTNVDVIITNEYESYFLMSHTNKIITVTLNKQLTPAILDSHTFIPLTLQVGIKGTSNQASAVLNIEIKYDSDPDTGSIEFAAVLYSGEYSVSAGKGNLVLIDSIQVITDGNDDDITTNISNDLGYDKYFTMSYASHTVSINLPDDLPQDVLENSFIALTLTVGIRGTTHTSSAVLNINIENNDEVTSIAFLDVLYHGRYEVTDGTGELIIDNLITVETNEADDNNVDVNVSNEYESYFTATYSNKVITVNLERQLTSGILSSNSFIPLELHVNIKGTSIRSSAVLNIQIKYDSDIDTGSIEFAEVLYAGEYSVIGGTGHLQLNKVITVITDRDDDEITISYSNDFEYNKYFTLVYSRNTVTVVVEENLPPEVLQNSFIALTLTVGIKETTHTSSAVLNIIIADNIEDKSLSFSNILYNGRYEVTDGSGVLTINDLIGVETNEADDNNIDVRISNEYQSYFTISYARNVINVTLERQLPSAILSSNSFIPLKLQVNIKGTLIQASAVLNIAIKYDSDTDSGFIEFMEVLYSGDYSVSDGTGKLDVNEVITVITDSADEEITLSISNDLGYSKHFLAIYTSNSVTVELADNLPPDALEYSFITLTLTVRIRQTTHTSSAVLNIKINDAGYDTSVVFSNVLYNGLYEITDGTGILTIKDPITIITNEPDRNLDVSISNEYASFFSVLYSSNVITVTLREQLSTEFIHSNTFIPLKLLVEIKGTPNHASAVLNIKIQSNDDDNDRDAEICPTKNCVYSDNNFIVSSDNCIGCGCFCFLLPQDKDKSYIGFCSKHNPLDERRPTGFIFKPLGEETIDATNDIDKNRRKSVAFDDNVEKMQIEPTNDEDNVSEDYIYNKPEVTHV</sequence>
<evidence type="ECO:0000313" key="2">
    <source>
        <dbReference type="Proteomes" id="UP001162156"/>
    </source>
</evidence>
<dbReference type="Proteomes" id="UP001162156">
    <property type="component" value="Unassembled WGS sequence"/>
</dbReference>
<comment type="caution">
    <text evidence="1">The sequence shown here is derived from an EMBL/GenBank/DDBJ whole genome shotgun (WGS) entry which is preliminary data.</text>
</comment>
<gene>
    <name evidence="1" type="ORF">NQ314_016718</name>
</gene>
<dbReference type="EMBL" id="JANEYF010004655">
    <property type="protein sequence ID" value="KAJ8930491.1"/>
    <property type="molecule type" value="Genomic_DNA"/>
</dbReference>
<reference evidence="1" key="1">
    <citation type="journal article" date="2023" name="Insect Mol. Biol.">
        <title>Genome sequencing provides insights into the evolution of gene families encoding plant cell wall-degrading enzymes in longhorned beetles.</title>
        <authorList>
            <person name="Shin N.R."/>
            <person name="Okamura Y."/>
            <person name="Kirsch R."/>
            <person name="Pauchet Y."/>
        </authorList>
    </citation>
    <scope>NUCLEOTIDE SEQUENCE</scope>
    <source>
        <strain evidence="1">RBIC_L_NR</strain>
    </source>
</reference>
<organism evidence="1 2">
    <name type="scientific">Rhamnusium bicolor</name>
    <dbReference type="NCBI Taxonomy" id="1586634"/>
    <lineage>
        <taxon>Eukaryota</taxon>
        <taxon>Metazoa</taxon>
        <taxon>Ecdysozoa</taxon>
        <taxon>Arthropoda</taxon>
        <taxon>Hexapoda</taxon>
        <taxon>Insecta</taxon>
        <taxon>Pterygota</taxon>
        <taxon>Neoptera</taxon>
        <taxon>Endopterygota</taxon>
        <taxon>Coleoptera</taxon>
        <taxon>Polyphaga</taxon>
        <taxon>Cucujiformia</taxon>
        <taxon>Chrysomeloidea</taxon>
        <taxon>Cerambycidae</taxon>
        <taxon>Lepturinae</taxon>
        <taxon>Rhagiini</taxon>
        <taxon>Rhamnusium</taxon>
    </lineage>
</organism>
<protein>
    <submittedName>
        <fullName evidence="1">Uncharacterized protein</fullName>
    </submittedName>
</protein>